<feature type="domain" description="Transposase Tc1-like" evidence="2">
    <location>
        <begin position="74"/>
        <end position="146"/>
    </location>
</feature>
<dbReference type="PANTHER" id="PTHR23022:SF135">
    <property type="entry name" value="SI:DKEY-77F5.3"/>
    <property type="match status" value="1"/>
</dbReference>
<accession>A0A226E7Z5</accession>
<dbReference type="Proteomes" id="UP000198287">
    <property type="component" value="Unassembled WGS sequence"/>
</dbReference>
<dbReference type="OrthoDB" id="4843387at2759"/>
<dbReference type="GO" id="GO:0003677">
    <property type="term" value="F:DNA binding"/>
    <property type="evidence" value="ECO:0007669"/>
    <property type="project" value="InterPro"/>
</dbReference>
<dbReference type="InterPro" id="IPR036397">
    <property type="entry name" value="RNaseH_sf"/>
</dbReference>
<sequence>MSKVRTETTVAERARIIDAWEGDENGSKTLKEISEILKIKYTTVWKIIDRYKKSNSIANKAGRGRKQTFTDREKRSIVKFVKINPRSSAVDISNATETATGKKTSPKTIRRILNSNGYKNFRAKRKPFISKTNMKKRLKFAKEHLNKDQAFWDKVLWSDESKFNIFGSDGRIKVWRKKKEALKMKNLNPTVKHGGGSAMVWGCFSSSGPGKMEFVETTMNQHVYQGIIDRNVKSSAAKLKLGRRFIFQQDKDPKHTAKSTWAFFKTQKITVLDWPPQSPDLNPIEHLCDHIEREIRKTPISNKNEVKRRLSEVWETTPPEVTTTLVNSMRSRCIAVIEAKGGSVPRLTGETETTGPVANCNRQGRKPDHYSNTFNPGQAWCPTFSTSHNHHHHHGFIRTYEIIQGELTTTTTTATLFGRTSNSSTAASASCWPDSKLGIESSSEVSLLP</sequence>
<proteinExistence type="predicted"/>
<dbReference type="AlphaFoldDB" id="A0A226E7Z5"/>
<dbReference type="EMBL" id="LNIX01000006">
    <property type="protein sequence ID" value="OXA53214.1"/>
    <property type="molecule type" value="Genomic_DNA"/>
</dbReference>
<keyword evidence="5" id="KW-1185">Reference proteome</keyword>
<evidence type="ECO:0000256" key="1">
    <source>
        <dbReference type="ARBA" id="ARBA00004123"/>
    </source>
</evidence>
<dbReference type="GO" id="GO:0005634">
    <property type="term" value="C:nucleus"/>
    <property type="evidence" value="ECO:0007669"/>
    <property type="project" value="UniProtKB-SubCell"/>
</dbReference>
<reference evidence="4 5" key="1">
    <citation type="submission" date="2015-12" db="EMBL/GenBank/DDBJ databases">
        <title>The genome of Folsomia candida.</title>
        <authorList>
            <person name="Faddeeva A."/>
            <person name="Derks M.F."/>
            <person name="Anvar Y."/>
            <person name="Smit S."/>
            <person name="Van Straalen N."/>
            <person name="Roelofs D."/>
        </authorList>
    </citation>
    <scope>NUCLEOTIDE SEQUENCE [LARGE SCALE GENOMIC DNA]</scope>
    <source>
        <strain evidence="4 5">VU population</strain>
        <tissue evidence="4">Whole body</tissue>
    </source>
</reference>
<dbReference type="PANTHER" id="PTHR23022">
    <property type="entry name" value="TRANSPOSABLE ELEMENT-RELATED"/>
    <property type="match status" value="1"/>
</dbReference>
<evidence type="ECO:0000313" key="4">
    <source>
        <dbReference type="EMBL" id="OXA53214.1"/>
    </source>
</evidence>
<evidence type="ECO:0000259" key="3">
    <source>
        <dbReference type="Pfam" id="PF13358"/>
    </source>
</evidence>
<gene>
    <name evidence="4" type="ORF">Fcan01_12185</name>
</gene>
<dbReference type="Gene3D" id="3.30.420.10">
    <property type="entry name" value="Ribonuclease H-like superfamily/Ribonuclease H"/>
    <property type="match status" value="1"/>
</dbReference>
<comment type="caution">
    <text evidence="4">The sequence shown here is derived from an EMBL/GenBank/DDBJ whole genome shotgun (WGS) entry which is preliminary data.</text>
</comment>
<dbReference type="SUPFAM" id="SSF46689">
    <property type="entry name" value="Homeodomain-like"/>
    <property type="match status" value="1"/>
</dbReference>
<dbReference type="InterPro" id="IPR052338">
    <property type="entry name" value="Transposase_5"/>
</dbReference>
<dbReference type="InterPro" id="IPR009057">
    <property type="entry name" value="Homeodomain-like_sf"/>
</dbReference>
<dbReference type="OMA" id="WPSHAPD"/>
<name>A0A226E7Z5_FOLCA</name>
<comment type="subcellular location">
    <subcellularLocation>
        <location evidence="1">Nucleus</location>
    </subcellularLocation>
</comment>
<dbReference type="Pfam" id="PF01498">
    <property type="entry name" value="HTH_Tnp_Tc3_2"/>
    <property type="match status" value="1"/>
</dbReference>
<dbReference type="InterPro" id="IPR036388">
    <property type="entry name" value="WH-like_DNA-bd_sf"/>
</dbReference>
<dbReference type="GO" id="GO:0015074">
    <property type="term" value="P:DNA integration"/>
    <property type="evidence" value="ECO:0007669"/>
    <property type="project" value="InterPro"/>
</dbReference>
<dbReference type="InterPro" id="IPR038717">
    <property type="entry name" value="Tc1-like_DDE_dom"/>
</dbReference>
<organism evidence="4 5">
    <name type="scientific">Folsomia candida</name>
    <name type="common">Springtail</name>
    <dbReference type="NCBI Taxonomy" id="158441"/>
    <lineage>
        <taxon>Eukaryota</taxon>
        <taxon>Metazoa</taxon>
        <taxon>Ecdysozoa</taxon>
        <taxon>Arthropoda</taxon>
        <taxon>Hexapoda</taxon>
        <taxon>Collembola</taxon>
        <taxon>Entomobryomorpha</taxon>
        <taxon>Isotomoidea</taxon>
        <taxon>Isotomidae</taxon>
        <taxon>Proisotominae</taxon>
        <taxon>Folsomia</taxon>
    </lineage>
</organism>
<dbReference type="STRING" id="158441.A0A226E7Z5"/>
<dbReference type="GO" id="GO:0006313">
    <property type="term" value="P:DNA transposition"/>
    <property type="evidence" value="ECO:0007669"/>
    <property type="project" value="InterPro"/>
</dbReference>
<protein>
    <submittedName>
        <fullName evidence="4">Transposable element Tcb1 transposase</fullName>
    </submittedName>
</protein>
<evidence type="ECO:0000313" key="5">
    <source>
        <dbReference type="Proteomes" id="UP000198287"/>
    </source>
</evidence>
<feature type="domain" description="Tc1-like transposase DDE" evidence="3">
    <location>
        <begin position="155"/>
        <end position="306"/>
    </location>
</feature>
<evidence type="ECO:0000259" key="2">
    <source>
        <dbReference type="Pfam" id="PF01498"/>
    </source>
</evidence>
<dbReference type="Pfam" id="PF13358">
    <property type="entry name" value="DDE_3"/>
    <property type="match status" value="1"/>
</dbReference>
<dbReference type="InterPro" id="IPR002492">
    <property type="entry name" value="Transposase_Tc1-like"/>
</dbReference>
<dbReference type="Gene3D" id="1.10.10.10">
    <property type="entry name" value="Winged helix-like DNA-binding domain superfamily/Winged helix DNA-binding domain"/>
    <property type="match status" value="1"/>
</dbReference>